<dbReference type="PRINTS" id="PR01791">
    <property type="entry name" value="REGUCALCIN"/>
</dbReference>
<feature type="active site" description="Proton donor/acceptor" evidence="14">
    <location>
        <position position="234"/>
    </location>
</feature>
<dbReference type="InterPro" id="IPR005511">
    <property type="entry name" value="SMP-30"/>
</dbReference>
<reference evidence="18 19" key="1">
    <citation type="submission" date="2020-04" db="EMBL/GenBank/DDBJ databases">
        <authorList>
            <person name="Alioto T."/>
            <person name="Alioto T."/>
            <person name="Gomez Garrido J."/>
        </authorList>
    </citation>
    <scope>NUCLEOTIDE SEQUENCE [LARGE SCALE GENOMIC DNA]</scope>
</reference>
<dbReference type="InterPro" id="IPR011042">
    <property type="entry name" value="6-blade_b-propeller_TolB-like"/>
</dbReference>
<evidence type="ECO:0000256" key="2">
    <source>
        <dbReference type="ARBA" id="ARBA00001913"/>
    </source>
</evidence>
<dbReference type="GO" id="GO:0019853">
    <property type="term" value="P:L-ascorbic acid biosynthetic process"/>
    <property type="evidence" value="ECO:0007669"/>
    <property type="project" value="TreeGrafter"/>
</dbReference>
<dbReference type="InterPro" id="IPR008367">
    <property type="entry name" value="Regucalcin"/>
</dbReference>
<dbReference type="PANTHER" id="PTHR10907">
    <property type="entry name" value="REGUCALCIN"/>
    <property type="match status" value="1"/>
</dbReference>
<evidence type="ECO:0000259" key="17">
    <source>
        <dbReference type="Pfam" id="PF08450"/>
    </source>
</evidence>
<feature type="chain" id="PRO_5035899952" description="Regucalcin" evidence="16">
    <location>
        <begin position="20"/>
        <end position="331"/>
    </location>
</feature>
<feature type="binding site" evidence="15">
    <location>
        <position position="130"/>
    </location>
    <ligand>
        <name>substrate</name>
    </ligand>
</feature>
<keyword evidence="19" id="KW-1185">Reference proteome</keyword>
<evidence type="ECO:0000256" key="8">
    <source>
        <dbReference type="ARBA" id="ARBA00016808"/>
    </source>
</evidence>
<evidence type="ECO:0000256" key="3">
    <source>
        <dbReference type="ARBA" id="ARBA00001936"/>
    </source>
</evidence>
<comment type="caution">
    <text evidence="18">The sequence shown here is derived from an EMBL/GenBank/DDBJ whole genome shotgun (WGS) entry which is preliminary data.</text>
</comment>
<keyword evidence="10 15" id="KW-0479">Metal-binding</keyword>
<dbReference type="OrthoDB" id="423498at2759"/>
<keyword evidence="9" id="KW-0963">Cytoplasm</keyword>
<dbReference type="Gene3D" id="2.120.10.30">
    <property type="entry name" value="TolB, C-terminal domain"/>
    <property type="match status" value="1"/>
</dbReference>
<gene>
    <name evidence="18" type="ORF">CLODIP_2_CD10984</name>
</gene>
<sequence>MRVTAAVLLCFVFSAGARARVTSSEVRAIVVEPLTEPVSHAEGPHWQAPYLYYLDVFSGSPLLRLDTTSGRVERWTVPPGNVPVALAVPIAGDEGRLLLSRGRELVEFDLLTSEVVATYGVADEDKPGNRFNDGKADPAGRLWAGTMGPDNLRNKVVPDQGSLFLLDANGLTAKVSEVDISNGIAWNSGHNLMYYIDTPTGKVDVFDYDLVTASITNRRTVIDFVAQNVTCEPDGMTIDADDFLWVACWNGWQVVRVDPALGQVVSQVSLPVQYVTSMAWGGANFDDLYVTSSKGGLTPEEILLQPYAGSVFKVSGLGVNGVPSNLITRPF</sequence>
<dbReference type="PRINTS" id="PR01790">
    <property type="entry name" value="SMP30FAMILY"/>
</dbReference>
<evidence type="ECO:0000313" key="18">
    <source>
        <dbReference type="EMBL" id="CAB3368896.1"/>
    </source>
</evidence>
<comment type="catalytic activity">
    <reaction evidence="1">
        <text>D-glucono-1,5-lactone + H2O = D-gluconate + H(+)</text>
        <dbReference type="Rhea" id="RHEA:10440"/>
        <dbReference type="ChEBI" id="CHEBI:15377"/>
        <dbReference type="ChEBI" id="CHEBI:15378"/>
        <dbReference type="ChEBI" id="CHEBI:16217"/>
        <dbReference type="ChEBI" id="CHEBI:18391"/>
        <dbReference type="EC" id="3.1.1.17"/>
    </reaction>
</comment>
<evidence type="ECO:0000256" key="5">
    <source>
        <dbReference type="ARBA" id="ARBA00004496"/>
    </source>
</evidence>
<evidence type="ECO:0000256" key="1">
    <source>
        <dbReference type="ARBA" id="ARBA00001589"/>
    </source>
</evidence>
<proteinExistence type="inferred from homology"/>
<comment type="cofactor">
    <cofactor evidence="3">
        <name>Mn(2+)</name>
        <dbReference type="ChEBI" id="CHEBI:29035"/>
    </cofactor>
</comment>
<dbReference type="GO" id="GO:0005509">
    <property type="term" value="F:calcium ion binding"/>
    <property type="evidence" value="ECO:0007669"/>
    <property type="project" value="InterPro"/>
</dbReference>
<dbReference type="Pfam" id="PF08450">
    <property type="entry name" value="SGL"/>
    <property type="match status" value="1"/>
</dbReference>
<evidence type="ECO:0000256" key="4">
    <source>
        <dbReference type="ARBA" id="ARBA00001946"/>
    </source>
</evidence>
<accession>A0A8S1CUI3</accession>
<dbReference type="EMBL" id="CADEPI010000041">
    <property type="protein sequence ID" value="CAB3368896.1"/>
    <property type="molecule type" value="Genomic_DNA"/>
</dbReference>
<keyword evidence="12" id="KW-0106">Calcium</keyword>
<dbReference type="GO" id="GO:0030234">
    <property type="term" value="F:enzyme regulator activity"/>
    <property type="evidence" value="ECO:0007669"/>
    <property type="project" value="InterPro"/>
</dbReference>
<dbReference type="SUPFAM" id="SSF63829">
    <property type="entry name" value="Calcium-dependent phosphotriesterase"/>
    <property type="match status" value="1"/>
</dbReference>
<dbReference type="GO" id="GO:0005737">
    <property type="term" value="C:cytoplasm"/>
    <property type="evidence" value="ECO:0007669"/>
    <property type="project" value="UniProtKB-SubCell"/>
</dbReference>
<keyword evidence="11" id="KW-0378">Hydrolase</keyword>
<dbReference type="PANTHER" id="PTHR10907:SF47">
    <property type="entry name" value="REGUCALCIN"/>
    <property type="match status" value="1"/>
</dbReference>
<keyword evidence="16" id="KW-0732">Signal</keyword>
<comment type="similarity">
    <text evidence="6">Belongs to the SMP-30/CGR1 family.</text>
</comment>
<evidence type="ECO:0000256" key="7">
    <source>
        <dbReference type="ARBA" id="ARBA00013227"/>
    </source>
</evidence>
<comment type="cofactor">
    <cofactor evidence="4">
        <name>Mg(2+)</name>
        <dbReference type="ChEBI" id="CHEBI:18420"/>
    </cofactor>
</comment>
<organism evidence="18 19">
    <name type="scientific">Cloeon dipterum</name>
    <dbReference type="NCBI Taxonomy" id="197152"/>
    <lineage>
        <taxon>Eukaryota</taxon>
        <taxon>Metazoa</taxon>
        <taxon>Ecdysozoa</taxon>
        <taxon>Arthropoda</taxon>
        <taxon>Hexapoda</taxon>
        <taxon>Insecta</taxon>
        <taxon>Pterygota</taxon>
        <taxon>Palaeoptera</taxon>
        <taxon>Ephemeroptera</taxon>
        <taxon>Pisciforma</taxon>
        <taxon>Baetidae</taxon>
        <taxon>Cloeon</taxon>
    </lineage>
</organism>
<feature type="binding site" evidence="15">
    <location>
        <position position="234"/>
    </location>
    <ligand>
        <name>a divalent metal cation</name>
        <dbReference type="ChEBI" id="CHEBI:60240"/>
    </ligand>
</feature>
<feature type="binding site" evidence="15">
    <location>
        <position position="132"/>
    </location>
    <ligand>
        <name>substrate</name>
    </ligand>
</feature>
<feature type="domain" description="SMP-30/Gluconolactonase/LRE-like region" evidence="17">
    <location>
        <begin position="41"/>
        <end position="293"/>
    </location>
</feature>
<feature type="binding site" evidence="15">
    <location>
        <position position="42"/>
    </location>
    <ligand>
        <name>a divalent metal cation</name>
        <dbReference type="ChEBI" id="CHEBI:60240"/>
    </ligand>
</feature>
<name>A0A8S1CUI3_9INSE</name>
<dbReference type="Proteomes" id="UP000494165">
    <property type="component" value="Unassembled WGS sequence"/>
</dbReference>
<evidence type="ECO:0000313" key="19">
    <source>
        <dbReference type="Proteomes" id="UP000494165"/>
    </source>
</evidence>
<comment type="subcellular location">
    <subcellularLocation>
        <location evidence="5">Cytoplasm</location>
    </subcellularLocation>
</comment>
<evidence type="ECO:0000256" key="9">
    <source>
        <dbReference type="ARBA" id="ARBA00022490"/>
    </source>
</evidence>
<dbReference type="EC" id="3.1.1.17" evidence="7"/>
<evidence type="ECO:0000256" key="14">
    <source>
        <dbReference type="PIRSR" id="PIRSR605511-1"/>
    </source>
</evidence>
<keyword evidence="15" id="KW-0862">Zinc</keyword>
<evidence type="ECO:0000256" key="16">
    <source>
        <dbReference type="SAM" id="SignalP"/>
    </source>
</evidence>
<comment type="cofactor">
    <cofactor evidence="15">
        <name>Zn(2+)</name>
        <dbReference type="ChEBI" id="CHEBI:29105"/>
    </cofactor>
    <text evidence="15">Binds 1 divalent metal cation per subunit.</text>
</comment>
<evidence type="ECO:0000256" key="13">
    <source>
        <dbReference type="ARBA" id="ARBA00032464"/>
    </source>
</evidence>
<evidence type="ECO:0000256" key="6">
    <source>
        <dbReference type="ARBA" id="ARBA00008853"/>
    </source>
</evidence>
<evidence type="ECO:0000256" key="11">
    <source>
        <dbReference type="ARBA" id="ARBA00022801"/>
    </source>
</evidence>
<evidence type="ECO:0000256" key="15">
    <source>
        <dbReference type="PIRSR" id="PIRSR605511-2"/>
    </source>
</evidence>
<feature type="binding site" evidence="15">
    <location>
        <position position="182"/>
    </location>
    <ligand>
        <name>a divalent metal cation</name>
        <dbReference type="ChEBI" id="CHEBI:60240"/>
    </ligand>
</feature>
<dbReference type="GO" id="GO:0004341">
    <property type="term" value="F:gluconolactonase activity"/>
    <property type="evidence" value="ECO:0007669"/>
    <property type="project" value="UniProtKB-EC"/>
</dbReference>
<comment type="cofactor">
    <cofactor evidence="2">
        <name>Ca(2+)</name>
        <dbReference type="ChEBI" id="CHEBI:29108"/>
    </cofactor>
</comment>
<dbReference type="AlphaFoldDB" id="A0A8S1CUI3"/>
<feature type="signal peptide" evidence="16">
    <location>
        <begin position="1"/>
        <end position="19"/>
    </location>
</feature>
<evidence type="ECO:0000256" key="10">
    <source>
        <dbReference type="ARBA" id="ARBA00022723"/>
    </source>
</evidence>
<dbReference type="InterPro" id="IPR013658">
    <property type="entry name" value="SGL"/>
</dbReference>
<feature type="binding site" evidence="15">
    <location>
        <position position="150"/>
    </location>
    <ligand>
        <name>substrate</name>
    </ligand>
</feature>
<evidence type="ECO:0000256" key="12">
    <source>
        <dbReference type="ARBA" id="ARBA00022837"/>
    </source>
</evidence>
<protein>
    <recommendedName>
        <fullName evidence="8">Regucalcin</fullName>
        <ecNumber evidence="7">3.1.1.17</ecNumber>
    </recommendedName>
    <alternativeName>
        <fullName evidence="13">Gluconolactonase</fullName>
    </alternativeName>
</protein>